<dbReference type="AlphaFoldDB" id="A0A8X6KHW7"/>
<sequence>MKDGSKEEFECSVAIEFYNKIMRGVDIADQMANVCELDRKSCKCGGKKYFSAIEKRSSQLMDCLLRTQTLKNPTS</sequence>
<comment type="caution">
    <text evidence="1">The sequence shown here is derived from an EMBL/GenBank/DDBJ whole genome shotgun (WGS) entry which is preliminary data.</text>
</comment>
<proteinExistence type="predicted"/>
<accession>A0A8X6KHW7</accession>
<reference evidence="1" key="1">
    <citation type="submission" date="2020-07" db="EMBL/GenBank/DDBJ databases">
        <title>Multicomponent nature underlies the extraordinary mechanical properties of spider dragline silk.</title>
        <authorList>
            <person name="Kono N."/>
            <person name="Nakamura H."/>
            <person name="Mori M."/>
            <person name="Yoshida Y."/>
            <person name="Ohtoshi R."/>
            <person name="Malay A.D."/>
            <person name="Moran D.A.P."/>
            <person name="Tomita M."/>
            <person name="Numata K."/>
            <person name="Arakawa K."/>
        </authorList>
    </citation>
    <scope>NUCLEOTIDE SEQUENCE</scope>
</reference>
<dbReference type="EMBL" id="BMAO01021394">
    <property type="protein sequence ID" value="GFQ74196.1"/>
    <property type="molecule type" value="Genomic_DNA"/>
</dbReference>
<dbReference type="Proteomes" id="UP000887116">
    <property type="component" value="Unassembled WGS sequence"/>
</dbReference>
<protein>
    <submittedName>
        <fullName evidence="1">Uncharacterized protein</fullName>
    </submittedName>
</protein>
<name>A0A8X6KHW7_TRICU</name>
<evidence type="ECO:0000313" key="2">
    <source>
        <dbReference type="Proteomes" id="UP000887116"/>
    </source>
</evidence>
<keyword evidence="2" id="KW-1185">Reference proteome</keyword>
<evidence type="ECO:0000313" key="1">
    <source>
        <dbReference type="EMBL" id="GFQ74196.1"/>
    </source>
</evidence>
<gene>
    <name evidence="1" type="ORF">TNCT_104951</name>
</gene>
<organism evidence="1 2">
    <name type="scientific">Trichonephila clavata</name>
    <name type="common">Joro spider</name>
    <name type="synonym">Nephila clavata</name>
    <dbReference type="NCBI Taxonomy" id="2740835"/>
    <lineage>
        <taxon>Eukaryota</taxon>
        <taxon>Metazoa</taxon>
        <taxon>Ecdysozoa</taxon>
        <taxon>Arthropoda</taxon>
        <taxon>Chelicerata</taxon>
        <taxon>Arachnida</taxon>
        <taxon>Araneae</taxon>
        <taxon>Araneomorphae</taxon>
        <taxon>Entelegynae</taxon>
        <taxon>Araneoidea</taxon>
        <taxon>Nephilidae</taxon>
        <taxon>Trichonephila</taxon>
    </lineage>
</organism>